<sequence>MWHYISWSAYIQALLVSLIIQANTTSALSWPGRTNAVPAREQEPIPEPSDSTSQLLQVNTRPSTSYDLALDELQQLELEPLCHRTAARLLVNNCQILEGKDEATVLTDSGRKIRDFVDSYAASLAICDLERGHFEIPIECIKFQEPALSQLPIQKAPDLHVTSAEIDACLSSLGASDAAWNTWVSYRHKALRFCEAARADNEKAQNIILFQRLTKIMTRLADDVDMKVEQGINDIDLHAEVVGERIDSLSPVLEKLQHDLQNANNMLSHDLFRGIKKSQEQVNSGIESAVHLERMLQVILRGVMDGHAESAAIHDQSLQQMSQRATSEMEIMVGTMGAALAATVALQDQIETSRIQTANLENRQAVLEQGMQRLIDASDTLTSEYDVHTGLLQQAQDITNEILGKLEDTAASASTIGDTFLGQRAIASWWPYIWCPAVSLVMGSYGLNPSMLRNIGLVALGEAAGFFVSYFNSLSFDLIHRPTMNPWRSFIRSLQMNDANQNITHLTSELKVPSTFSQRLDV</sequence>
<evidence type="ECO:0000256" key="1">
    <source>
        <dbReference type="ARBA" id="ARBA00003389"/>
    </source>
</evidence>
<dbReference type="PANTHER" id="PTHR28012">
    <property type="entry name" value="NUCLEAR FUSION PROTEIN KAR5"/>
    <property type="match status" value="1"/>
</dbReference>
<evidence type="ECO:0000313" key="14">
    <source>
        <dbReference type="Proteomes" id="UP000286045"/>
    </source>
</evidence>
<evidence type="ECO:0000256" key="5">
    <source>
        <dbReference type="ARBA" id="ARBA00022729"/>
    </source>
</evidence>
<keyword evidence="4" id="KW-0812">Transmembrane</keyword>
<dbReference type="GO" id="GO:0031965">
    <property type="term" value="C:nuclear membrane"/>
    <property type="evidence" value="ECO:0007669"/>
    <property type="project" value="UniProtKB-SubCell"/>
</dbReference>
<gene>
    <name evidence="13" type="ORF">EKO27_g5449</name>
</gene>
<comment type="caution">
    <text evidence="13">The sequence shown here is derived from an EMBL/GenBank/DDBJ whole genome shotgun (WGS) entry which is preliminary data.</text>
</comment>
<dbReference type="GO" id="GO:0005789">
    <property type="term" value="C:endoplasmic reticulum membrane"/>
    <property type="evidence" value="ECO:0007669"/>
    <property type="project" value="UniProtKB-SubCell"/>
</dbReference>
<keyword evidence="7" id="KW-1133">Transmembrane helix</keyword>
<organism evidence="13 14">
    <name type="scientific">Xylaria grammica</name>
    <dbReference type="NCBI Taxonomy" id="363999"/>
    <lineage>
        <taxon>Eukaryota</taxon>
        <taxon>Fungi</taxon>
        <taxon>Dikarya</taxon>
        <taxon>Ascomycota</taxon>
        <taxon>Pezizomycotina</taxon>
        <taxon>Sordariomycetes</taxon>
        <taxon>Xylariomycetidae</taxon>
        <taxon>Xylariales</taxon>
        <taxon>Xylariaceae</taxon>
        <taxon>Xylaria</taxon>
    </lineage>
</organism>
<keyword evidence="14" id="KW-1185">Reference proteome</keyword>
<keyword evidence="3 11" id="KW-0415">Karyogamy</keyword>
<evidence type="ECO:0000256" key="8">
    <source>
        <dbReference type="ARBA" id="ARBA00023136"/>
    </source>
</evidence>
<keyword evidence="9" id="KW-0325">Glycoprotein</keyword>
<evidence type="ECO:0000256" key="3">
    <source>
        <dbReference type="ARBA" id="ARBA00022459"/>
    </source>
</evidence>
<dbReference type="PANTHER" id="PTHR28012:SF1">
    <property type="entry name" value="NUCLEAR FUSION PROTEIN KAR5"/>
    <property type="match status" value="1"/>
</dbReference>
<dbReference type="Pfam" id="PF04163">
    <property type="entry name" value="Tht1"/>
    <property type="match status" value="1"/>
</dbReference>
<evidence type="ECO:0000256" key="7">
    <source>
        <dbReference type="ARBA" id="ARBA00022989"/>
    </source>
</evidence>
<evidence type="ECO:0000256" key="9">
    <source>
        <dbReference type="ARBA" id="ARBA00023180"/>
    </source>
</evidence>
<accession>A0A439D5H7</accession>
<keyword evidence="6 11" id="KW-0256">Endoplasmic reticulum</keyword>
<evidence type="ECO:0000313" key="13">
    <source>
        <dbReference type="EMBL" id="RWA09652.1"/>
    </source>
</evidence>
<evidence type="ECO:0000256" key="4">
    <source>
        <dbReference type="ARBA" id="ARBA00022692"/>
    </source>
</evidence>
<dbReference type="GO" id="GO:0000742">
    <property type="term" value="P:karyogamy involved in conjugation with cellular fusion"/>
    <property type="evidence" value="ECO:0007669"/>
    <property type="project" value="UniProtKB-UniRule"/>
</dbReference>
<comment type="function">
    <text evidence="1 11">Required for nuclear membrane fusion during karyogamy.</text>
</comment>
<feature type="chain" id="PRO_5019281282" description="Nuclear membrane fusion protein Kar5" evidence="12">
    <location>
        <begin position="28"/>
        <end position="522"/>
    </location>
</feature>
<dbReference type="Proteomes" id="UP000286045">
    <property type="component" value="Unassembled WGS sequence"/>
</dbReference>
<feature type="signal peptide" evidence="12">
    <location>
        <begin position="1"/>
        <end position="27"/>
    </location>
</feature>
<dbReference type="AlphaFoldDB" id="A0A439D5H7"/>
<keyword evidence="5 11" id="KW-0732">Signal</keyword>
<proteinExistence type="inferred from homology"/>
<keyword evidence="10 11" id="KW-0539">Nucleus</keyword>
<comment type="subcellular location">
    <subcellularLocation>
        <location evidence="11">Endoplasmic reticulum membrane</location>
    </subcellularLocation>
    <subcellularLocation>
        <location evidence="11">Nucleus membrane</location>
    </subcellularLocation>
</comment>
<dbReference type="InterPro" id="IPR007292">
    <property type="entry name" value="Nuclear_fusion_Kar5"/>
</dbReference>
<evidence type="ECO:0000256" key="12">
    <source>
        <dbReference type="SAM" id="SignalP"/>
    </source>
</evidence>
<dbReference type="EMBL" id="RYZI01000145">
    <property type="protein sequence ID" value="RWA09652.1"/>
    <property type="molecule type" value="Genomic_DNA"/>
</dbReference>
<keyword evidence="8" id="KW-0472">Membrane</keyword>
<evidence type="ECO:0000256" key="6">
    <source>
        <dbReference type="ARBA" id="ARBA00022824"/>
    </source>
</evidence>
<evidence type="ECO:0000256" key="2">
    <source>
        <dbReference type="ARBA" id="ARBA00010473"/>
    </source>
</evidence>
<name>A0A439D5H7_9PEZI</name>
<comment type="similarity">
    <text evidence="2 11">Belongs to the KAR5 family.</text>
</comment>
<evidence type="ECO:0000256" key="10">
    <source>
        <dbReference type="ARBA" id="ARBA00023242"/>
    </source>
</evidence>
<dbReference type="GO" id="GO:0048288">
    <property type="term" value="P:nuclear membrane fusion involved in karyogamy"/>
    <property type="evidence" value="ECO:0007669"/>
    <property type="project" value="UniProtKB-UniRule"/>
</dbReference>
<evidence type="ECO:0000256" key="11">
    <source>
        <dbReference type="RuleBase" id="RU368082"/>
    </source>
</evidence>
<protein>
    <recommendedName>
        <fullName evidence="15">Nuclear membrane fusion protein Kar5</fullName>
    </recommendedName>
</protein>
<evidence type="ECO:0008006" key="15">
    <source>
        <dbReference type="Google" id="ProtNLM"/>
    </source>
</evidence>
<reference evidence="13 14" key="1">
    <citation type="submission" date="2018-12" db="EMBL/GenBank/DDBJ databases">
        <title>Draft genome sequence of Xylaria grammica IHI A82.</title>
        <authorList>
            <person name="Buettner E."/>
            <person name="Kellner H."/>
        </authorList>
    </citation>
    <scope>NUCLEOTIDE SEQUENCE [LARGE SCALE GENOMIC DNA]</scope>
    <source>
        <strain evidence="13 14">IHI A82</strain>
    </source>
</reference>